<dbReference type="InterPro" id="IPR028154">
    <property type="entry name" value="AMP-dep_Lig_C"/>
</dbReference>
<dbReference type="STRING" id="338966.Ppro_0910"/>
<dbReference type="Gene3D" id="3.40.50.12780">
    <property type="entry name" value="N-terminal domain of ligase-like"/>
    <property type="match status" value="1"/>
</dbReference>
<dbReference type="OrthoDB" id="580775at2"/>
<reference evidence="3 4" key="1">
    <citation type="submission" date="2006-10" db="EMBL/GenBank/DDBJ databases">
        <title>Complete sequence of chromosome of Pelobacter propionicus DSM 2379.</title>
        <authorList>
            <consortium name="US DOE Joint Genome Institute"/>
            <person name="Copeland A."/>
            <person name="Lucas S."/>
            <person name="Lapidus A."/>
            <person name="Barry K."/>
            <person name="Detter J.C."/>
            <person name="Glavina del Rio T."/>
            <person name="Hammon N."/>
            <person name="Israni S."/>
            <person name="Dalin E."/>
            <person name="Tice H."/>
            <person name="Pitluck S."/>
            <person name="Saunders E."/>
            <person name="Brettin T."/>
            <person name="Bruce D."/>
            <person name="Han C."/>
            <person name="Tapia R."/>
            <person name="Schmutz J."/>
            <person name="Larimer F."/>
            <person name="Land M."/>
            <person name="Hauser L."/>
            <person name="Kyrpides N."/>
            <person name="Kim E."/>
            <person name="Lovley D."/>
            <person name="Richardson P."/>
        </authorList>
    </citation>
    <scope>NUCLEOTIDE SEQUENCE [LARGE SCALE GENOMIC DNA]</scope>
    <source>
        <strain evidence="4">DSM 2379 / NBRC 103807 / OttBd1</strain>
    </source>
</reference>
<dbReference type="PANTHER" id="PTHR43845:SF1">
    <property type="entry name" value="BLR5969 PROTEIN"/>
    <property type="match status" value="1"/>
</dbReference>
<organism evidence="3 4">
    <name type="scientific">Pelobacter propionicus (strain DSM 2379 / NBRC 103807 / OttBd1)</name>
    <dbReference type="NCBI Taxonomy" id="338966"/>
    <lineage>
        <taxon>Bacteria</taxon>
        <taxon>Pseudomonadati</taxon>
        <taxon>Thermodesulfobacteriota</taxon>
        <taxon>Desulfuromonadia</taxon>
        <taxon>Desulfuromonadales</taxon>
        <taxon>Desulfuromonadaceae</taxon>
        <taxon>Pelobacter</taxon>
    </lineage>
</organism>
<evidence type="ECO:0000313" key="3">
    <source>
        <dbReference type="EMBL" id="ABK98539.1"/>
    </source>
</evidence>
<dbReference type="InterPro" id="IPR042099">
    <property type="entry name" value="ANL_N_sf"/>
</dbReference>
<protein>
    <submittedName>
        <fullName evidence="3">Coenzyme F390 synthetase-like protein</fullName>
    </submittedName>
</protein>
<dbReference type="EMBL" id="CP000482">
    <property type="protein sequence ID" value="ABK98539.1"/>
    <property type="molecule type" value="Genomic_DNA"/>
</dbReference>
<dbReference type="SUPFAM" id="SSF56801">
    <property type="entry name" value="Acetyl-CoA synthetase-like"/>
    <property type="match status" value="1"/>
</dbReference>
<evidence type="ECO:0000259" key="1">
    <source>
        <dbReference type="Pfam" id="PF00501"/>
    </source>
</evidence>
<feature type="domain" description="AMP-dependent synthetase/ligase" evidence="1">
    <location>
        <begin position="81"/>
        <end position="291"/>
    </location>
</feature>
<name>A1AMG9_PELPD</name>
<dbReference type="Gene3D" id="3.30.300.30">
    <property type="match status" value="1"/>
</dbReference>
<dbReference type="Pfam" id="PF14535">
    <property type="entry name" value="AMP-binding_C_2"/>
    <property type="match status" value="1"/>
</dbReference>
<accession>A1AMG9</accession>
<evidence type="ECO:0000259" key="2">
    <source>
        <dbReference type="Pfam" id="PF14535"/>
    </source>
</evidence>
<dbReference type="RefSeq" id="WP_011734848.1">
    <property type="nucleotide sequence ID" value="NC_008609.1"/>
</dbReference>
<dbReference type="PANTHER" id="PTHR43845">
    <property type="entry name" value="BLR5969 PROTEIN"/>
    <property type="match status" value="1"/>
</dbReference>
<dbReference type="AlphaFoldDB" id="A1AMG9"/>
<dbReference type="eggNOG" id="COG1541">
    <property type="taxonomic scope" value="Bacteria"/>
</dbReference>
<sequence>MTQHNFQGMGEAEFLAPDRIRRLQEELLARHLAHVASASPFYRQRFREQGIDASRVSLENLAQIPCTTKDQLAERNDDFLAVPMSQVVDIVLSSGTTGRPTTVMYTESDLERLAYNERISFAGCGLGPSDVVLLTCTMDRCFVAGLAYFSGVRSLGAAAIRNGLSSVESHLEIIRRLKPTVLVGVPSFLHKLGRFLESQGLDPACSGVARLVCIGEPVRDRAMNFLKIGENLERLWGARVYSTYASSEIVTSFCECTAQAGGHLHPDLAVVEIVDERGAALPAGEVGEVVVTPLGTQGMPLVRFRTGDLSFLMDEPCRCGRTSPRLGPILGRKQQMLKLRGTTIYPTSINAVLDAYPGISEYYVAASSDSNLSDRVEVFVSVGDPRCSAERIMDKLQAHLRVRPQVVIASEEQVKSRVYPGNARKMIRFVDTRERP</sequence>
<keyword evidence="4" id="KW-1185">Reference proteome</keyword>
<proteinExistence type="predicted"/>
<dbReference type="Proteomes" id="UP000006732">
    <property type="component" value="Chromosome"/>
</dbReference>
<dbReference type="InterPro" id="IPR045851">
    <property type="entry name" value="AMP-bd_C_sf"/>
</dbReference>
<gene>
    <name evidence="3" type="ordered locus">Ppro_0910</name>
</gene>
<dbReference type="HOGENOM" id="CLU_035301_1_2_7"/>
<evidence type="ECO:0000313" key="4">
    <source>
        <dbReference type="Proteomes" id="UP000006732"/>
    </source>
</evidence>
<dbReference type="Pfam" id="PF00501">
    <property type="entry name" value="AMP-binding"/>
    <property type="match status" value="1"/>
</dbReference>
<dbReference type="KEGG" id="ppd:Ppro_0910"/>
<dbReference type="InterPro" id="IPR000873">
    <property type="entry name" value="AMP-dep_synth/lig_dom"/>
</dbReference>
<feature type="domain" description="AMP-dependent ligase C-terminal" evidence="2">
    <location>
        <begin position="341"/>
        <end position="433"/>
    </location>
</feature>